<evidence type="ECO:0000256" key="2">
    <source>
        <dbReference type="ARBA" id="ARBA00022801"/>
    </source>
</evidence>
<evidence type="ECO:0000256" key="1">
    <source>
        <dbReference type="ARBA" id="ARBA00022741"/>
    </source>
</evidence>
<keyword evidence="1" id="KW-0547">Nucleotide-binding</keyword>
<reference evidence="13" key="1">
    <citation type="journal article" date="2019" name="Int. J. Syst. Evol. Microbiol.">
        <title>The Global Catalogue of Microorganisms (GCM) 10K type strain sequencing project: providing services to taxonomists for standard genome sequencing and annotation.</title>
        <authorList>
            <consortium name="The Broad Institute Genomics Platform"/>
            <consortium name="The Broad Institute Genome Sequencing Center for Infectious Disease"/>
            <person name="Wu L."/>
            <person name="Ma J."/>
        </authorList>
    </citation>
    <scope>NUCLEOTIDE SEQUENCE [LARGE SCALE GENOMIC DNA]</scope>
    <source>
        <strain evidence="13">CGMCC 1.10832</strain>
    </source>
</reference>
<comment type="caution">
    <text evidence="12">The sequence shown here is derived from an EMBL/GenBank/DDBJ whole genome shotgun (WGS) entry which is preliminary data.</text>
</comment>
<comment type="catalytic activity">
    <reaction evidence="9">
        <text>NAD(+) + H2O = ADP-D-ribose + nicotinamide + H(+)</text>
        <dbReference type="Rhea" id="RHEA:16301"/>
        <dbReference type="ChEBI" id="CHEBI:15377"/>
        <dbReference type="ChEBI" id="CHEBI:15378"/>
        <dbReference type="ChEBI" id="CHEBI:17154"/>
        <dbReference type="ChEBI" id="CHEBI:57540"/>
        <dbReference type="ChEBI" id="CHEBI:57967"/>
        <dbReference type="EC" id="3.2.2.5"/>
    </reaction>
</comment>
<dbReference type="EMBL" id="BMEC01000010">
    <property type="protein sequence ID" value="GGC42292.1"/>
    <property type="molecule type" value="Genomic_DNA"/>
</dbReference>
<keyword evidence="3" id="KW-0051">Antiviral defense</keyword>
<evidence type="ECO:0000256" key="3">
    <source>
        <dbReference type="ARBA" id="ARBA00023118"/>
    </source>
</evidence>
<gene>
    <name evidence="12" type="ORF">GCM10011506_29830</name>
</gene>
<proteinExistence type="inferred from homology"/>
<organism evidence="12 13">
    <name type="scientific">Marivirga lumbricoides</name>
    <dbReference type="NCBI Taxonomy" id="1046115"/>
    <lineage>
        <taxon>Bacteria</taxon>
        <taxon>Pseudomonadati</taxon>
        <taxon>Bacteroidota</taxon>
        <taxon>Cytophagia</taxon>
        <taxon>Cytophagales</taxon>
        <taxon>Marivirgaceae</taxon>
        <taxon>Marivirga</taxon>
    </lineage>
</organism>
<sequence length="313" mass="35618">MDNKISVFIGSSTESLKIAKIVKRLLEVGGGVECTIWNEGVFEYNKSFLESLSNVSYSYDFGIMIATKDDIALIRKSVKSIPRDNVIFEYGLFLGVMGNLRTFLLQEEGANLPTDLLGYTTPRFDSGFSEEKWEKLLSKIKQVIIEEYSKSIIKILPSTSLAIGYFNSFLKRVGRYVIETQGTLLNKNDCEHSNAKVQIIIPEELSSDIGEKAQIFYRSNGLVGDEIGQSNRPFPIWFHKKQDELIIIDMPTTLNSIRPSVELLIPTSSLGNNKIKYKVERKELENFKRTLEYLISIDDYSKACVEVVWESEF</sequence>
<evidence type="ECO:0000313" key="13">
    <source>
        <dbReference type="Proteomes" id="UP000636010"/>
    </source>
</evidence>
<evidence type="ECO:0000259" key="10">
    <source>
        <dbReference type="Pfam" id="PF10137"/>
    </source>
</evidence>
<name>A0ABQ1MKK0_9BACT</name>
<dbReference type="EC" id="3.2.2.5" evidence="5"/>
<dbReference type="InterPro" id="IPR046876">
    <property type="entry name" value="Prok_STING"/>
</dbReference>
<feature type="domain" description="Prokaryotic STING" evidence="11">
    <location>
        <begin position="157"/>
        <end position="292"/>
    </location>
</feature>
<evidence type="ECO:0000256" key="8">
    <source>
        <dbReference type="ARBA" id="ARBA00034366"/>
    </source>
</evidence>
<dbReference type="RefSeq" id="WP_188464913.1">
    <property type="nucleotide sequence ID" value="NZ_BAABHU010000010.1"/>
</dbReference>
<comment type="similarity">
    <text evidence="4">In the C-terminal section; belongs to the bacterial STING family.</text>
</comment>
<evidence type="ECO:0000256" key="9">
    <source>
        <dbReference type="ARBA" id="ARBA00049230"/>
    </source>
</evidence>
<accession>A0ABQ1MKK0</accession>
<evidence type="ECO:0000256" key="5">
    <source>
        <dbReference type="ARBA" id="ARBA00034327"/>
    </source>
</evidence>
<keyword evidence="13" id="KW-1185">Reference proteome</keyword>
<evidence type="ECO:0000256" key="7">
    <source>
        <dbReference type="ARBA" id="ARBA00034355"/>
    </source>
</evidence>
<evidence type="ECO:0000256" key="6">
    <source>
        <dbReference type="ARBA" id="ARBA00034339"/>
    </source>
</evidence>
<protein>
    <recommendedName>
        <fullName evidence="6">CD-NTase-associated protein 12</fullName>
        <ecNumber evidence="5">3.2.2.5</ecNumber>
    </recommendedName>
    <alternativeName>
        <fullName evidence="7">NAD(+) hydrolase</fullName>
    </alternativeName>
    <alternativeName>
        <fullName evidence="8">TIR-STING</fullName>
    </alternativeName>
</protein>
<dbReference type="CDD" id="cd22659">
    <property type="entry name" value="STING_bact-like"/>
    <property type="match status" value="1"/>
</dbReference>
<feature type="domain" description="CD-NTase-associated protein 12/Pycsar effector protein TIR" evidence="10">
    <location>
        <begin position="7"/>
        <end position="125"/>
    </location>
</feature>
<evidence type="ECO:0000256" key="4">
    <source>
        <dbReference type="ARBA" id="ARBA00034315"/>
    </source>
</evidence>
<dbReference type="InterPro" id="IPR019302">
    <property type="entry name" value="CAP12/PCTIR_TIR_dom"/>
</dbReference>
<keyword evidence="2" id="KW-0378">Hydrolase</keyword>
<evidence type="ECO:0000259" key="11">
    <source>
        <dbReference type="Pfam" id="PF20300"/>
    </source>
</evidence>
<dbReference type="Pfam" id="PF20300">
    <property type="entry name" value="prok_STING"/>
    <property type="match status" value="1"/>
</dbReference>
<evidence type="ECO:0000313" key="12">
    <source>
        <dbReference type="EMBL" id="GGC42292.1"/>
    </source>
</evidence>
<dbReference type="Proteomes" id="UP000636010">
    <property type="component" value="Unassembled WGS sequence"/>
</dbReference>
<dbReference type="Pfam" id="PF10137">
    <property type="entry name" value="CAP12-PCTIR_TIR"/>
    <property type="match status" value="1"/>
</dbReference>